<dbReference type="InterPro" id="IPR005467">
    <property type="entry name" value="His_kinase_dom"/>
</dbReference>
<reference evidence="6 7" key="1">
    <citation type="submission" date="2018-05" db="EMBL/GenBank/DDBJ databases">
        <title>Genome comparison of Eubacterium sp.</title>
        <authorList>
            <person name="Feng Y."/>
            <person name="Sanchez-Andrea I."/>
            <person name="Stams A.J.M."/>
            <person name="De Vos W.M."/>
        </authorList>
    </citation>
    <scope>NUCLEOTIDE SEQUENCE [LARGE SCALE GENOMIC DNA]</scope>
    <source>
        <strain evidence="6 7">YI</strain>
    </source>
</reference>
<dbReference type="Proteomes" id="UP000218387">
    <property type="component" value="Chromosome"/>
</dbReference>
<dbReference type="AlphaFoldDB" id="A0A4P9CBS3"/>
<comment type="catalytic activity">
    <reaction evidence="1">
        <text>ATP + protein L-histidine = ADP + protein N-phospho-L-histidine.</text>
        <dbReference type="EC" id="2.7.13.3"/>
    </reaction>
</comment>
<keyword evidence="7" id="KW-1185">Reference proteome</keyword>
<dbReference type="PANTHER" id="PTHR43065">
    <property type="entry name" value="SENSOR HISTIDINE KINASE"/>
    <property type="match status" value="1"/>
</dbReference>
<dbReference type="RefSeq" id="WP_058695692.1">
    <property type="nucleotide sequence ID" value="NZ_CP029487.1"/>
</dbReference>
<dbReference type="SUPFAM" id="SSF55874">
    <property type="entry name" value="ATPase domain of HSP90 chaperone/DNA topoisomerase II/histidine kinase"/>
    <property type="match status" value="1"/>
</dbReference>
<keyword evidence="4" id="KW-0902">Two-component regulatory system</keyword>
<dbReference type="Gene3D" id="3.30.565.10">
    <property type="entry name" value="Histidine kinase-like ATPase, C-terminal domain"/>
    <property type="match status" value="1"/>
</dbReference>
<keyword evidence="3" id="KW-0418">Kinase</keyword>
<evidence type="ECO:0000256" key="3">
    <source>
        <dbReference type="ARBA" id="ARBA00022777"/>
    </source>
</evidence>
<dbReference type="PROSITE" id="PS50109">
    <property type="entry name" value="HIS_KIN"/>
    <property type="match status" value="1"/>
</dbReference>
<proteinExistence type="predicted"/>
<evidence type="ECO:0000259" key="5">
    <source>
        <dbReference type="PROSITE" id="PS50109"/>
    </source>
</evidence>
<organism evidence="6 7">
    <name type="scientific">Eubacterium maltosivorans</name>
    <dbReference type="NCBI Taxonomy" id="2041044"/>
    <lineage>
        <taxon>Bacteria</taxon>
        <taxon>Bacillati</taxon>
        <taxon>Bacillota</taxon>
        <taxon>Clostridia</taxon>
        <taxon>Eubacteriales</taxon>
        <taxon>Eubacteriaceae</taxon>
        <taxon>Eubacterium</taxon>
    </lineage>
</organism>
<dbReference type="GO" id="GO:0005524">
    <property type="term" value="F:ATP binding"/>
    <property type="evidence" value="ECO:0007669"/>
    <property type="project" value="UniProtKB-KW"/>
</dbReference>
<keyword evidence="3" id="KW-0808">Transferase</keyword>
<evidence type="ECO:0000256" key="2">
    <source>
        <dbReference type="ARBA" id="ARBA00012438"/>
    </source>
</evidence>
<dbReference type="PRINTS" id="PR00344">
    <property type="entry name" value="BCTRLSENSOR"/>
</dbReference>
<dbReference type="CDD" id="cd00075">
    <property type="entry name" value="HATPase"/>
    <property type="match status" value="1"/>
</dbReference>
<dbReference type="GO" id="GO:0000160">
    <property type="term" value="P:phosphorelay signal transduction system"/>
    <property type="evidence" value="ECO:0007669"/>
    <property type="project" value="UniProtKB-KW"/>
</dbReference>
<dbReference type="GO" id="GO:0004673">
    <property type="term" value="F:protein histidine kinase activity"/>
    <property type="evidence" value="ECO:0007669"/>
    <property type="project" value="UniProtKB-EC"/>
</dbReference>
<evidence type="ECO:0000256" key="1">
    <source>
        <dbReference type="ARBA" id="ARBA00000085"/>
    </source>
</evidence>
<dbReference type="EC" id="2.7.13.3" evidence="2"/>
<dbReference type="InterPro" id="IPR004358">
    <property type="entry name" value="Sig_transdc_His_kin-like_C"/>
</dbReference>
<dbReference type="EMBL" id="CP029487">
    <property type="protein sequence ID" value="QCT72983.1"/>
    <property type="molecule type" value="Genomic_DNA"/>
</dbReference>
<dbReference type="InterPro" id="IPR036890">
    <property type="entry name" value="HATPase_C_sf"/>
</dbReference>
<name>A0A4P9CBS3_EUBML</name>
<dbReference type="SMART" id="SM00387">
    <property type="entry name" value="HATPase_c"/>
    <property type="match status" value="1"/>
</dbReference>
<dbReference type="KEGG" id="emt:CPZ25_017160"/>
<protein>
    <recommendedName>
        <fullName evidence="2">histidine kinase</fullName>
        <ecNumber evidence="2">2.7.13.3</ecNumber>
    </recommendedName>
</protein>
<feature type="domain" description="Histidine kinase" evidence="5">
    <location>
        <begin position="1"/>
        <end position="106"/>
    </location>
</feature>
<evidence type="ECO:0000313" key="7">
    <source>
        <dbReference type="Proteomes" id="UP000218387"/>
    </source>
</evidence>
<dbReference type="InterPro" id="IPR003594">
    <property type="entry name" value="HATPase_dom"/>
</dbReference>
<keyword evidence="6" id="KW-0547">Nucleotide-binding</keyword>
<evidence type="ECO:0000256" key="4">
    <source>
        <dbReference type="ARBA" id="ARBA00023012"/>
    </source>
</evidence>
<evidence type="ECO:0000313" key="6">
    <source>
        <dbReference type="EMBL" id="QCT72983.1"/>
    </source>
</evidence>
<accession>A0A4P9CBS3</accession>
<sequence length="182" mass="20591">MKELSLHILDITQNSIRAGASLVKLTINENVDDNLLEIIIEDNGKGIPADKLPNITDPFVTTRTTRRVGLGLSLFKDAAEGCDGRFEIQSEENVGTRVYASFAYDHIDRMPLGNMPDSVITMLMSFGEAELVYVQRYNEREFVFDSREIKEILGEDSLMNDPDVLNWIRGYVEEGLEEITEE</sequence>
<keyword evidence="6" id="KW-0067">ATP-binding</keyword>
<dbReference type="Pfam" id="PF02518">
    <property type="entry name" value="HATPase_c"/>
    <property type="match status" value="1"/>
</dbReference>
<gene>
    <name evidence="6" type="ORF">CPZ25_017160</name>
</gene>